<comment type="subunit">
    <text evidence="4">Interacts with the GAP domain of NF1. Interacts (via TPR repeats) with HSP90AA1 and HSPA8.</text>
</comment>
<dbReference type="FunCoup" id="A0A1S3JTY5">
    <property type="interactions" value="2283"/>
</dbReference>
<dbReference type="Gene3D" id="1.25.40.10">
    <property type="entry name" value="Tetratricopeptide repeat domain"/>
    <property type="match status" value="1"/>
</dbReference>
<dbReference type="KEGG" id="lak:106175916"/>
<dbReference type="Pfam" id="PF00515">
    <property type="entry name" value="TPR_1"/>
    <property type="match status" value="2"/>
</dbReference>
<dbReference type="InterPro" id="IPR052769">
    <property type="entry name" value="TPR_domain_protein"/>
</dbReference>
<dbReference type="PROSITE" id="PS50293">
    <property type="entry name" value="TPR_REGION"/>
    <property type="match status" value="1"/>
</dbReference>
<organism evidence="9 10">
    <name type="scientific">Lingula anatina</name>
    <name type="common">Brachiopod</name>
    <name type="synonym">Lingula unguis</name>
    <dbReference type="NCBI Taxonomy" id="7574"/>
    <lineage>
        <taxon>Eukaryota</taxon>
        <taxon>Metazoa</taxon>
        <taxon>Spiralia</taxon>
        <taxon>Lophotrochozoa</taxon>
        <taxon>Brachiopoda</taxon>
        <taxon>Linguliformea</taxon>
        <taxon>Lingulata</taxon>
        <taxon>Lingulida</taxon>
        <taxon>Linguloidea</taxon>
        <taxon>Lingulidae</taxon>
        <taxon>Lingula</taxon>
    </lineage>
</organism>
<feature type="region of interest" description="Disordered" evidence="8">
    <location>
        <begin position="1"/>
        <end position="80"/>
    </location>
</feature>
<dbReference type="InterPro" id="IPR019734">
    <property type="entry name" value="TPR_rpt"/>
</dbReference>
<evidence type="ECO:0000313" key="9">
    <source>
        <dbReference type="Proteomes" id="UP000085678"/>
    </source>
</evidence>
<evidence type="ECO:0000256" key="7">
    <source>
        <dbReference type="SAM" id="Coils"/>
    </source>
</evidence>
<keyword evidence="1" id="KW-0597">Phosphoprotein</keyword>
<gene>
    <name evidence="10" type="primary">LOC106175916</name>
</gene>
<keyword evidence="9" id="KW-1185">Reference proteome</keyword>
<feature type="compositionally biased region" description="Basic and acidic residues" evidence="8">
    <location>
        <begin position="20"/>
        <end position="57"/>
    </location>
</feature>
<evidence type="ECO:0000313" key="10">
    <source>
        <dbReference type="RefSeq" id="XP_013413539.1"/>
    </source>
</evidence>
<evidence type="ECO:0000256" key="3">
    <source>
        <dbReference type="ARBA" id="ARBA00022803"/>
    </source>
</evidence>
<dbReference type="RefSeq" id="XP_013413539.1">
    <property type="nucleotide sequence ID" value="XM_013558085.2"/>
</dbReference>
<keyword evidence="7" id="KW-0175">Coiled coil</keyword>
<feature type="compositionally biased region" description="Acidic residues" evidence="8">
    <location>
        <begin position="66"/>
        <end position="77"/>
    </location>
</feature>
<dbReference type="InParanoid" id="A0A1S3JTY5"/>
<keyword evidence="3 6" id="KW-0802">TPR repeat</keyword>
<dbReference type="PANTHER" id="PTHR46014:SF1">
    <property type="entry name" value="TETRATRICOPEPTIDE REPEAT PROTEIN 1"/>
    <property type="match status" value="1"/>
</dbReference>
<dbReference type="SUPFAM" id="SSF48452">
    <property type="entry name" value="TPR-like"/>
    <property type="match status" value="1"/>
</dbReference>
<dbReference type="FunFam" id="1.25.40.10:FF:000367">
    <property type="entry name" value="Tetratricopeptide repeat domain 1"/>
    <property type="match status" value="1"/>
</dbReference>
<dbReference type="AlphaFoldDB" id="A0A1S3JTY5"/>
<dbReference type="SMART" id="SM00028">
    <property type="entry name" value="TPR"/>
    <property type="match status" value="3"/>
</dbReference>
<dbReference type="GeneID" id="106175916"/>
<feature type="coiled-coil region" evidence="7">
    <location>
        <begin position="90"/>
        <end position="117"/>
    </location>
</feature>
<evidence type="ECO:0000256" key="6">
    <source>
        <dbReference type="PROSITE-ProRule" id="PRU00339"/>
    </source>
</evidence>
<evidence type="ECO:0000256" key="5">
    <source>
        <dbReference type="ARBA" id="ARBA00067165"/>
    </source>
</evidence>
<evidence type="ECO:0000256" key="1">
    <source>
        <dbReference type="ARBA" id="ARBA00022553"/>
    </source>
</evidence>
<dbReference type="InterPro" id="IPR011990">
    <property type="entry name" value="TPR-like_helical_dom_sf"/>
</dbReference>
<protein>
    <recommendedName>
        <fullName evidence="5">Tetratricopeptide repeat protein 1</fullName>
    </recommendedName>
</protein>
<proteinExistence type="predicted"/>
<dbReference type="OrthoDB" id="1872379at2759"/>
<evidence type="ECO:0000256" key="8">
    <source>
        <dbReference type="SAM" id="MobiDB-lite"/>
    </source>
</evidence>
<dbReference type="Proteomes" id="UP000085678">
    <property type="component" value="Unplaced"/>
</dbReference>
<dbReference type="PANTHER" id="PTHR46014">
    <property type="entry name" value="TETRATRICOPEPTIDE REPEAT PROTEIN 1"/>
    <property type="match status" value="1"/>
</dbReference>
<reference evidence="10" key="1">
    <citation type="submission" date="2025-08" db="UniProtKB">
        <authorList>
            <consortium name="RefSeq"/>
        </authorList>
    </citation>
    <scope>IDENTIFICATION</scope>
    <source>
        <tissue evidence="10">Gonads</tissue>
    </source>
</reference>
<name>A0A1S3JTY5_LINAN</name>
<feature type="repeat" description="TPR" evidence="6">
    <location>
        <begin position="155"/>
        <end position="188"/>
    </location>
</feature>
<evidence type="ECO:0000256" key="2">
    <source>
        <dbReference type="ARBA" id="ARBA00022737"/>
    </source>
</evidence>
<accession>A0A1S3JTY5</accession>
<keyword evidence="2" id="KW-0677">Repeat</keyword>
<evidence type="ECO:0000256" key="4">
    <source>
        <dbReference type="ARBA" id="ARBA00063969"/>
    </source>
</evidence>
<dbReference type="PROSITE" id="PS50005">
    <property type="entry name" value="TPR"/>
    <property type="match status" value="2"/>
</dbReference>
<sequence length="289" mass="33232">MASVDPNDLAGDLTQNLENSLKEEKARNESDSDKKSFIKDDNYGINKKDYHENENSQHQKCGTDVPVDEVEAGESDSDVDKCTKPDENDIVVDEEYMKKLEEKMSEEEKQVRKDEAQALKANGNSHFKASEFQLAICSYTQALQTCPLCFQKERAIMYSNRAACRLHLKQYEKAIEDCTKALELNPNYLKALLRRAEMYEKTEKLDEALEDYKKVIEMDPTQHTAREACIRLPQQITERNEKMKDEMIGKLKELGNMVLKPFGMSTDNFKLQQDPNTGSYSVQFQQNAK</sequence>
<feature type="repeat" description="TPR" evidence="6">
    <location>
        <begin position="189"/>
        <end position="222"/>
    </location>
</feature>